<gene>
    <name evidence="1" type="ORF">GO755_29825</name>
</gene>
<evidence type="ECO:0000313" key="2">
    <source>
        <dbReference type="Proteomes" id="UP000436006"/>
    </source>
</evidence>
<comment type="caution">
    <text evidence="1">The sequence shown here is derived from an EMBL/GenBank/DDBJ whole genome shotgun (WGS) entry which is preliminary data.</text>
</comment>
<dbReference type="EMBL" id="WPIN01000015">
    <property type="protein sequence ID" value="MVM34267.1"/>
    <property type="molecule type" value="Genomic_DNA"/>
</dbReference>
<protein>
    <recommendedName>
        <fullName evidence="3">Helix-turn-helix domain-containing protein</fullName>
    </recommendedName>
</protein>
<reference evidence="1 2" key="1">
    <citation type="submission" date="2019-12" db="EMBL/GenBank/DDBJ databases">
        <title>Spirosoma sp. HMF4905 genome sequencing and assembly.</title>
        <authorList>
            <person name="Kang H."/>
            <person name="Cha I."/>
            <person name="Kim H."/>
            <person name="Joh K."/>
        </authorList>
    </citation>
    <scope>NUCLEOTIDE SEQUENCE [LARGE SCALE GENOMIC DNA]</scope>
    <source>
        <strain evidence="1 2">HMF4905</strain>
    </source>
</reference>
<name>A0A7K1SKD6_9BACT</name>
<evidence type="ECO:0008006" key="3">
    <source>
        <dbReference type="Google" id="ProtNLM"/>
    </source>
</evidence>
<sequence length="103" mass="11922">MMQVPTNEEFAAVVKRLEILERENEYLRTVVTDLQWLTVPQVAKAIRCSQRTVTRLIEAKKLINRREGSKPLCNISSVRSYLLGKKVDDVEINYRLMSACLHC</sequence>
<dbReference type="RefSeq" id="WP_157589094.1">
    <property type="nucleotide sequence ID" value="NZ_WPIN01000015.1"/>
</dbReference>
<proteinExistence type="predicted"/>
<evidence type="ECO:0000313" key="1">
    <source>
        <dbReference type="EMBL" id="MVM34267.1"/>
    </source>
</evidence>
<accession>A0A7K1SKD6</accession>
<organism evidence="1 2">
    <name type="scientific">Spirosoma arboris</name>
    <dbReference type="NCBI Taxonomy" id="2682092"/>
    <lineage>
        <taxon>Bacteria</taxon>
        <taxon>Pseudomonadati</taxon>
        <taxon>Bacteroidota</taxon>
        <taxon>Cytophagia</taxon>
        <taxon>Cytophagales</taxon>
        <taxon>Cytophagaceae</taxon>
        <taxon>Spirosoma</taxon>
    </lineage>
</organism>
<dbReference type="AlphaFoldDB" id="A0A7K1SKD6"/>
<keyword evidence="2" id="KW-1185">Reference proteome</keyword>
<dbReference type="Proteomes" id="UP000436006">
    <property type="component" value="Unassembled WGS sequence"/>
</dbReference>